<reference evidence="1" key="2">
    <citation type="journal article" date="2023" name="Science">
        <title>Genomic signatures of disease resistance in endangered staghorn corals.</title>
        <authorList>
            <person name="Vollmer S.V."/>
            <person name="Selwyn J.D."/>
            <person name="Despard B.A."/>
            <person name="Roesel C.L."/>
        </authorList>
    </citation>
    <scope>NUCLEOTIDE SEQUENCE</scope>
    <source>
        <strain evidence="1">K2</strain>
    </source>
</reference>
<comment type="caution">
    <text evidence="1">The sequence shown here is derived from an EMBL/GenBank/DDBJ whole genome shotgun (WGS) entry which is preliminary data.</text>
</comment>
<dbReference type="AlphaFoldDB" id="A0AAD9Q2F2"/>
<name>A0AAD9Q2F2_ACRCE</name>
<evidence type="ECO:0000313" key="2">
    <source>
        <dbReference type="Proteomes" id="UP001249851"/>
    </source>
</evidence>
<evidence type="ECO:0000313" key="1">
    <source>
        <dbReference type="EMBL" id="KAK2553508.1"/>
    </source>
</evidence>
<keyword evidence="2" id="KW-1185">Reference proteome</keyword>
<reference evidence="1" key="1">
    <citation type="journal article" date="2023" name="G3 (Bethesda)">
        <title>Whole genome assembly and annotation of the endangered Caribbean coral Acropora cervicornis.</title>
        <authorList>
            <person name="Selwyn J.D."/>
            <person name="Vollmer S.V."/>
        </authorList>
    </citation>
    <scope>NUCLEOTIDE SEQUENCE</scope>
    <source>
        <strain evidence="1">K2</strain>
    </source>
</reference>
<gene>
    <name evidence="1" type="ORF">P5673_024992</name>
</gene>
<dbReference type="EMBL" id="JARQWQ010000076">
    <property type="protein sequence ID" value="KAK2553508.1"/>
    <property type="molecule type" value="Genomic_DNA"/>
</dbReference>
<accession>A0AAD9Q2F2</accession>
<sequence>MMLKHATVGSDDEEGLYVRYRLNGSLLNLGRLQAHTKSHERLIRNLLFADDAALVAHTEIALQCTTTCFADAAWVFCLEVSPKKTEVFHQLTPTGRLLSAYHHHW</sequence>
<protein>
    <submittedName>
        <fullName evidence="1">Uncharacterized protein</fullName>
    </submittedName>
</protein>
<proteinExistence type="predicted"/>
<dbReference type="Proteomes" id="UP001249851">
    <property type="component" value="Unassembled WGS sequence"/>
</dbReference>
<organism evidence="1 2">
    <name type="scientific">Acropora cervicornis</name>
    <name type="common">Staghorn coral</name>
    <dbReference type="NCBI Taxonomy" id="6130"/>
    <lineage>
        <taxon>Eukaryota</taxon>
        <taxon>Metazoa</taxon>
        <taxon>Cnidaria</taxon>
        <taxon>Anthozoa</taxon>
        <taxon>Hexacorallia</taxon>
        <taxon>Scleractinia</taxon>
        <taxon>Astrocoeniina</taxon>
        <taxon>Acroporidae</taxon>
        <taxon>Acropora</taxon>
    </lineage>
</organism>